<protein>
    <submittedName>
        <fullName evidence="2">Disrupted in schizophrenia 1 protein-like</fullName>
    </submittedName>
</protein>
<dbReference type="GO" id="GO:0005815">
    <property type="term" value="C:microtubule organizing center"/>
    <property type="evidence" value="ECO:0007669"/>
    <property type="project" value="TreeGrafter"/>
</dbReference>
<keyword evidence="3" id="KW-1185">Reference proteome</keyword>
<dbReference type="GO" id="GO:0060271">
    <property type="term" value="P:cilium assembly"/>
    <property type="evidence" value="ECO:0007669"/>
    <property type="project" value="TreeGrafter"/>
</dbReference>
<accession>A0AAW1CDD0</accession>
<dbReference type="PANTHER" id="PTHR14332:SF3">
    <property type="entry name" value="DISRUPTED IN SCHIZOPHRENIA 1 PROTEIN"/>
    <property type="match status" value="1"/>
</dbReference>
<dbReference type="GO" id="GO:0045111">
    <property type="term" value="C:intermediate filament cytoskeleton"/>
    <property type="evidence" value="ECO:0007669"/>
    <property type="project" value="TreeGrafter"/>
</dbReference>
<proteinExistence type="predicted"/>
<dbReference type="AlphaFoldDB" id="A0AAW1CDD0"/>
<evidence type="ECO:0000313" key="2">
    <source>
        <dbReference type="EMBL" id="KAK9411780.1"/>
    </source>
</evidence>
<name>A0AAW1CDD0_CROAD</name>
<evidence type="ECO:0000256" key="1">
    <source>
        <dbReference type="SAM" id="Coils"/>
    </source>
</evidence>
<reference evidence="2 3" key="1">
    <citation type="journal article" date="2024" name="Proc. Natl. Acad. Sci. U.S.A.">
        <title>The genetic regulatory architecture and epigenomic basis for age-related changes in rattlesnake venom.</title>
        <authorList>
            <person name="Hogan M.P."/>
            <person name="Holding M.L."/>
            <person name="Nystrom G.S."/>
            <person name="Colston T.J."/>
            <person name="Bartlett D.A."/>
            <person name="Mason A.J."/>
            <person name="Ellsworth S.A."/>
            <person name="Rautsaw R.M."/>
            <person name="Lawrence K.C."/>
            <person name="Strickland J.L."/>
            <person name="He B."/>
            <person name="Fraser P."/>
            <person name="Margres M.J."/>
            <person name="Gilbert D.M."/>
            <person name="Gibbs H.L."/>
            <person name="Parkinson C.L."/>
            <person name="Rokyta D.R."/>
        </authorList>
    </citation>
    <scope>NUCLEOTIDE SEQUENCE [LARGE SCALE GENOMIC DNA]</scope>
    <source>
        <strain evidence="2">DRR0105</strain>
    </source>
</reference>
<keyword evidence="1" id="KW-0175">Coiled coil</keyword>
<organism evidence="2 3">
    <name type="scientific">Crotalus adamanteus</name>
    <name type="common">Eastern diamondback rattlesnake</name>
    <dbReference type="NCBI Taxonomy" id="8729"/>
    <lineage>
        <taxon>Eukaryota</taxon>
        <taxon>Metazoa</taxon>
        <taxon>Chordata</taxon>
        <taxon>Craniata</taxon>
        <taxon>Vertebrata</taxon>
        <taxon>Euteleostomi</taxon>
        <taxon>Lepidosauria</taxon>
        <taxon>Squamata</taxon>
        <taxon>Bifurcata</taxon>
        <taxon>Unidentata</taxon>
        <taxon>Episquamata</taxon>
        <taxon>Toxicofera</taxon>
        <taxon>Serpentes</taxon>
        <taxon>Colubroidea</taxon>
        <taxon>Viperidae</taxon>
        <taxon>Crotalinae</taxon>
        <taxon>Crotalus</taxon>
    </lineage>
</organism>
<sequence length="106" mass="12171">MTETAAEVCTNQRLCSTLRKKVRHIEIQLPVLLEMKMLAASGGNFCTAKDLAEEIQSLTAERDCLKGLLREWSTLNAQNIQKLERGKEHYKRLKEETEQEEFAFGE</sequence>
<dbReference type="EMBL" id="JAOTOJ010000001">
    <property type="protein sequence ID" value="KAK9411780.1"/>
    <property type="molecule type" value="Genomic_DNA"/>
</dbReference>
<evidence type="ECO:0000313" key="3">
    <source>
        <dbReference type="Proteomes" id="UP001474421"/>
    </source>
</evidence>
<dbReference type="InterPro" id="IPR026081">
    <property type="entry name" value="DISC1"/>
</dbReference>
<gene>
    <name evidence="2" type="ORF">NXF25_002955</name>
</gene>
<dbReference type="GO" id="GO:0005874">
    <property type="term" value="C:microtubule"/>
    <property type="evidence" value="ECO:0007669"/>
    <property type="project" value="TreeGrafter"/>
</dbReference>
<dbReference type="PANTHER" id="PTHR14332">
    <property type="entry name" value="DISRUPTED IN SCHIZOPHRENIA 1 PROTEIN"/>
    <property type="match status" value="1"/>
</dbReference>
<dbReference type="Proteomes" id="UP001474421">
    <property type="component" value="Unassembled WGS sequence"/>
</dbReference>
<comment type="caution">
    <text evidence="2">The sequence shown here is derived from an EMBL/GenBank/DDBJ whole genome shotgun (WGS) entry which is preliminary data.</text>
</comment>
<dbReference type="GO" id="GO:0001764">
    <property type="term" value="P:neuron migration"/>
    <property type="evidence" value="ECO:0007669"/>
    <property type="project" value="TreeGrafter"/>
</dbReference>
<feature type="coiled-coil region" evidence="1">
    <location>
        <begin position="48"/>
        <end position="100"/>
    </location>
</feature>